<keyword evidence="3" id="KW-0735">Signal-anchor</keyword>
<dbReference type="GO" id="GO:0042285">
    <property type="term" value="F:xylosyltransferase activity"/>
    <property type="evidence" value="ECO:0007669"/>
    <property type="project" value="TreeGrafter"/>
</dbReference>
<feature type="transmembrane region" description="Helical" evidence="7">
    <location>
        <begin position="20"/>
        <end position="40"/>
    </location>
</feature>
<dbReference type="GO" id="GO:0015020">
    <property type="term" value="F:glucuronosyltransferase activity"/>
    <property type="evidence" value="ECO:0007669"/>
    <property type="project" value="TreeGrafter"/>
</dbReference>
<dbReference type="GO" id="GO:0035269">
    <property type="term" value="P:protein O-linked glycosylation via mannose"/>
    <property type="evidence" value="ECO:0007669"/>
    <property type="project" value="TreeGrafter"/>
</dbReference>
<evidence type="ECO:0000313" key="9">
    <source>
        <dbReference type="Proteomes" id="UP000717996"/>
    </source>
</evidence>
<accession>A0A9P6Y716</accession>
<organism evidence="8 9">
    <name type="scientific">Rhizopus oryzae</name>
    <name type="common">Mucormycosis agent</name>
    <name type="synonym">Rhizopus arrhizus var. delemar</name>
    <dbReference type="NCBI Taxonomy" id="64495"/>
    <lineage>
        <taxon>Eukaryota</taxon>
        <taxon>Fungi</taxon>
        <taxon>Fungi incertae sedis</taxon>
        <taxon>Mucoromycota</taxon>
        <taxon>Mucoromycotina</taxon>
        <taxon>Mucoromycetes</taxon>
        <taxon>Mucorales</taxon>
        <taxon>Mucorineae</taxon>
        <taxon>Rhizopodaceae</taxon>
        <taxon>Rhizopus</taxon>
    </lineage>
</organism>
<comment type="subcellular location">
    <subcellularLocation>
        <location evidence="1">Membrane</location>
        <topology evidence="1">Single-pass type II membrane protein</topology>
    </subcellularLocation>
</comment>
<dbReference type="AlphaFoldDB" id="A0A9P6Y716"/>
<evidence type="ECO:0000256" key="1">
    <source>
        <dbReference type="ARBA" id="ARBA00004606"/>
    </source>
</evidence>
<dbReference type="InterPro" id="IPR051292">
    <property type="entry name" value="Xyl/GlcA_transferase"/>
</dbReference>
<evidence type="ECO:0000256" key="6">
    <source>
        <dbReference type="ARBA" id="ARBA00023180"/>
    </source>
</evidence>
<dbReference type="Proteomes" id="UP000717996">
    <property type="component" value="Unassembled WGS sequence"/>
</dbReference>
<dbReference type="PANTHER" id="PTHR12270:SF52">
    <property type="entry name" value="GLYCOSYLTRANSFERASE-LIKE PROTEIN GNT13-RELATED"/>
    <property type="match status" value="1"/>
</dbReference>
<evidence type="ECO:0000256" key="5">
    <source>
        <dbReference type="ARBA" id="ARBA00023136"/>
    </source>
</evidence>
<keyword evidence="4 7" id="KW-1133">Transmembrane helix</keyword>
<keyword evidence="5 7" id="KW-0472">Membrane</keyword>
<dbReference type="OrthoDB" id="411524at2759"/>
<name>A0A9P6Y716_RHIOR</name>
<evidence type="ECO:0000256" key="4">
    <source>
        <dbReference type="ARBA" id="ARBA00022989"/>
    </source>
</evidence>
<dbReference type="PANTHER" id="PTHR12270">
    <property type="entry name" value="GLYCOSYLTRANSFERASE-RELATED"/>
    <property type="match status" value="1"/>
</dbReference>
<evidence type="ECO:0000256" key="7">
    <source>
        <dbReference type="SAM" id="Phobius"/>
    </source>
</evidence>
<dbReference type="EMBL" id="JAANIT010001308">
    <property type="protein sequence ID" value="KAG1541007.1"/>
    <property type="molecule type" value="Genomic_DNA"/>
</dbReference>
<gene>
    <name evidence="8" type="ORF">G6F51_008171</name>
</gene>
<comment type="caution">
    <text evidence="8">The sequence shown here is derived from an EMBL/GenBank/DDBJ whole genome shotgun (WGS) entry which is preliminary data.</text>
</comment>
<reference evidence="8" key="1">
    <citation type="journal article" date="2020" name="Microb. Genom.">
        <title>Genetic diversity of clinical and environmental Mucorales isolates obtained from an investigation of mucormycosis cases among solid organ transplant recipients.</title>
        <authorList>
            <person name="Nguyen M.H."/>
            <person name="Kaul D."/>
            <person name="Muto C."/>
            <person name="Cheng S.J."/>
            <person name="Richter R.A."/>
            <person name="Bruno V.M."/>
            <person name="Liu G."/>
            <person name="Beyhan S."/>
            <person name="Sundermann A.J."/>
            <person name="Mounaud S."/>
            <person name="Pasculle A.W."/>
            <person name="Nierman W.C."/>
            <person name="Driscoll E."/>
            <person name="Cumbie R."/>
            <person name="Clancy C.J."/>
            <person name="Dupont C.L."/>
        </authorList>
    </citation>
    <scope>NUCLEOTIDE SEQUENCE</scope>
    <source>
        <strain evidence="8">GL16</strain>
    </source>
</reference>
<sequence>MDNITRRTRRIGLRTRSRRINQLQGLLLAAATLTLIYLLFSTKTTTTKKKQATLNDQPVYERHNMSCSATFCNPSNRCSTWLPNQPYGWADLSHSGIFRDLATVHVELGCELSIKIENEASEWVKMPVGETNCVEHKIDCRDLVAVDLKANIFILASQLKERMNDKEEEISLVHYGKESVNKDIDVTLISQFSVNRLKSFIQVIEAWQGPISIAIYLTQPDDIDELIQFLKIPKNLEIYSALTITLVKPNYGHQEHLAYPINHLRNIAITESSTEFIFVTDADFVPSSNLYTFIRSRLVPYVIYQSGKLQPTAWVIPCFAIHEAYAQLPIPNTYNELRKLVGQGVAYITDPGAGHGPTLATEIAMVRPLLMGNPLAYEVCYESQWEPYYVLHRSAPLYDVRFRNQGGDKQSHALQLNAEKYRFMVLREVFMVHKDHQSTMSWPAGGFEKSQKAVKQWNYFEEFMNEIRMIYGRNPRWPHGCSAVAIGWQEQRRDILGLAAGAV</sequence>
<evidence type="ECO:0000313" key="8">
    <source>
        <dbReference type="EMBL" id="KAG1541007.1"/>
    </source>
</evidence>
<keyword evidence="2 7" id="KW-0812">Transmembrane</keyword>
<evidence type="ECO:0000256" key="2">
    <source>
        <dbReference type="ARBA" id="ARBA00022692"/>
    </source>
</evidence>
<keyword evidence="6" id="KW-0325">Glycoprotein</keyword>
<evidence type="ECO:0000256" key="3">
    <source>
        <dbReference type="ARBA" id="ARBA00022968"/>
    </source>
</evidence>
<proteinExistence type="predicted"/>
<dbReference type="GO" id="GO:0016020">
    <property type="term" value="C:membrane"/>
    <property type="evidence" value="ECO:0007669"/>
    <property type="project" value="UniProtKB-SubCell"/>
</dbReference>
<dbReference type="Pfam" id="PF13896">
    <property type="entry name" value="Glyco_transf_49"/>
    <property type="match status" value="2"/>
</dbReference>
<protein>
    <submittedName>
        <fullName evidence="8">Uncharacterized protein</fullName>
    </submittedName>
</protein>